<dbReference type="AlphaFoldDB" id="A0AA86MZJ0"/>
<dbReference type="InterPro" id="IPR010297">
    <property type="entry name" value="DUF900_hydrolase"/>
</dbReference>
<evidence type="ECO:0000313" key="1">
    <source>
        <dbReference type="EMBL" id="CAI4031915.1"/>
    </source>
</evidence>
<dbReference type="PANTHER" id="PTHR36513">
    <property type="entry name" value="ABC TRANSMEMBRANE TYPE-1 DOMAIN-CONTAINING PROTEIN"/>
    <property type="match status" value="1"/>
</dbReference>
<proteinExistence type="predicted"/>
<dbReference type="PANTHER" id="PTHR36513:SF1">
    <property type="entry name" value="TRANSMEMBRANE PROTEIN"/>
    <property type="match status" value="1"/>
</dbReference>
<dbReference type="EMBL" id="OX365700">
    <property type="protein sequence ID" value="CAI4031915.1"/>
    <property type="molecule type" value="Genomic_DNA"/>
</dbReference>
<evidence type="ECO:0000313" key="2">
    <source>
        <dbReference type="Proteomes" id="UP001179121"/>
    </source>
</evidence>
<dbReference type="Pfam" id="PF05990">
    <property type="entry name" value="DUF900"/>
    <property type="match status" value="1"/>
</dbReference>
<accession>A0AA86MZJ0</accession>
<dbReference type="KEGG" id="nti:DNFV4_02338"/>
<dbReference type="GO" id="GO:0016787">
    <property type="term" value="F:hydrolase activity"/>
    <property type="evidence" value="ECO:0007669"/>
    <property type="project" value="UniProtKB-KW"/>
</dbReference>
<reference evidence="1" key="1">
    <citation type="submission" date="2022-10" db="EMBL/GenBank/DDBJ databases">
        <authorList>
            <person name="Koch H."/>
        </authorList>
    </citation>
    <scope>NUCLEOTIDE SEQUENCE</scope>
    <source>
        <strain evidence="1">DNF</strain>
    </source>
</reference>
<keyword evidence="1" id="KW-0378">Hydrolase</keyword>
<dbReference type="SUPFAM" id="SSF53474">
    <property type="entry name" value="alpha/beta-Hydrolases"/>
    <property type="match status" value="1"/>
</dbReference>
<dbReference type="Proteomes" id="UP001179121">
    <property type="component" value="Chromosome"/>
</dbReference>
<keyword evidence="2" id="KW-1185">Reference proteome</keyword>
<dbReference type="InterPro" id="IPR029058">
    <property type="entry name" value="AB_hydrolase_fold"/>
</dbReference>
<sequence length="379" mass="42430">MTELRLFYATNRNHLGKDRWRPDGYGKKFSDDGVENLRFGRLTLEADESKMARYLDKDCETMGQGDGEGLIKYLSKCAESADIVAYREKINRSVAEDQQENIKLGSQAAFADLQAIMFKNTDVLIYIHGFNVSWVDAVGSALSLQEMLNHCPEGDPKQHVQVVLFSWPSDGMALPFVSYKSDRSEAAGSGNAVGRGILKVRDFLASLRRADEQLCKQDLHLLCHSMGNYLLQNALERCDAFTPGNALPRLFEHIFLCSPDVDDTALEEGQPLGRLHELARSVSVYHNRGDAALVVSDYTKGNPDRLGSNGPARPTLVHNKVHQIDCTSIVKGLVEHSYYLVGNVNADIRMSIDGMQHDDLRRHRNRVGVMGNQWEMRST</sequence>
<protein>
    <submittedName>
        <fullName evidence="1">Alpha/beta hydrolase</fullName>
    </submittedName>
</protein>
<gene>
    <name evidence="1" type="ORF">DNFV4_02338</name>
</gene>
<name>A0AA86MZJ0_9BACT</name>
<organism evidence="1 2">
    <name type="scientific">Nitrospira tepida</name>
    <dbReference type="NCBI Taxonomy" id="2973512"/>
    <lineage>
        <taxon>Bacteria</taxon>
        <taxon>Pseudomonadati</taxon>
        <taxon>Nitrospirota</taxon>
        <taxon>Nitrospiria</taxon>
        <taxon>Nitrospirales</taxon>
        <taxon>Nitrospiraceae</taxon>
        <taxon>Nitrospira</taxon>
    </lineage>
</organism>
<dbReference type="RefSeq" id="WP_289268667.1">
    <property type="nucleotide sequence ID" value="NZ_OX365700.1"/>
</dbReference>